<feature type="compositionally biased region" description="Basic residues" evidence="5">
    <location>
        <begin position="200"/>
        <end position="209"/>
    </location>
</feature>
<name>A0A061ARU9_CYBFA</name>
<dbReference type="Pfam" id="PF02902">
    <property type="entry name" value="Peptidase_C48"/>
    <property type="match status" value="1"/>
</dbReference>
<dbReference type="VEuPathDB" id="FungiDB:BON22_0377"/>
<dbReference type="OMA" id="IDCDEIF"/>
<organism evidence="7">
    <name type="scientific">Cyberlindnera fabianii</name>
    <name type="common">Yeast</name>
    <name type="synonym">Hansenula fabianii</name>
    <dbReference type="NCBI Taxonomy" id="36022"/>
    <lineage>
        <taxon>Eukaryota</taxon>
        <taxon>Fungi</taxon>
        <taxon>Dikarya</taxon>
        <taxon>Ascomycota</taxon>
        <taxon>Saccharomycotina</taxon>
        <taxon>Saccharomycetes</taxon>
        <taxon>Phaffomycetales</taxon>
        <taxon>Phaffomycetaceae</taxon>
        <taxon>Cyberlindnera</taxon>
    </lineage>
</organism>
<evidence type="ECO:0000313" key="8">
    <source>
        <dbReference type="EMBL" id="ONH69546.1"/>
    </source>
</evidence>
<keyword evidence="3" id="KW-0378">Hydrolase</keyword>
<dbReference type="AlphaFoldDB" id="A0A061ARU9"/>
<evidence type="ECO:0000259" key="6">
    <source>
        <dbReference type="PROSITE" id="PS50600"/>
    </source>
</evidence>
<evidence type="ECO:0000256" key="4">
    <source>
        <dbReference type="ARBA" id="ARBA00022807"/>
    </source>
</evidence>
<feature type="compositionally biased region" description="Low complexity" evidence="5">
    <location>
        <begin position="29"/>
        <end position="44"/>
    </location>
</feature>
<sequence length="558" mass="63199">MSVLQTPVIIRKRKYQLGTSSRAGTPQISRNNSLSSVGSPSSLPKVRSLDPRFINRSKSSGHDWTKNGSTTDATQREADGISSGLKAKLNSAMKVVSGAFTGRRNVTNVNTTSDSNITVSSSQEPVKKRKVDPKPDKFKTPAKLPKRSLTHELENLSFNPQKDHIDVAFAQSPISWNVKDIKKPEVSSIDESDYGTTFKSKTRKNKHSSNIHAEHIQQVYKGNYKPSPSPRNTPPPTSGKSDSISLVKRIIALSHDISSFWADDKKAVNIRKIPDLTITKIQPVPPPTRSSFRFDHTNMTFNDDFNYYSQKLKERQRENERIHKELLEQSKAKSSLIPTLEESQIDEVLDVWRSRGKDEKLLVTLKTVDVRVHDLKSLGDGRWLNDTVIEAYGKTLDSDTVHFFTPFFFTNLETKGYQSVSRWMKRAKKQLPNLNKILCPINIGGTHWVFGAIDLKNKKLYYMDSLVNHPTAHATRSLDLLEEYIKKEAEKQGCPELGQGYEKIHITECPQQPNGYDCGVFTLLNALHFSIGNELTYDPSESKHFRRVISYTILHYND</sequence>
<evidence type="ECO:0000256" key="3">
    <source>
        <dbReference type="ARBA" id="ARBA00022801"/>
    </source>
</evidence>
<keyword evidence="9" id="KW-1185">Reference proteome</keyword>
<feature type="region of interest" description="Disordered" evidence="5">
    <location>
        <begin position="17"/>
        <end position="78"/>
    </location>
</feature>
<evidence type="ECO:0000256" key="5">
    <source>
        <dbReference type="SAM" id="MobiDB-lite"/>
    </source>
</evidence>
<dbReference type="Gene3D" id="3.40.395.10">
    <property type="entry name" value="Adenoviral Proteinase, Chain A"/>
    <property type="match status" value="1"/>
</dbReference>
<evidence type="ECO:0000313" key="7">
    <source>
        <dbReference type="EMBL" id="CDR37433.1"/>
    </source>
</evidence>
<reference evidence="9" key="2">
    <citation type="journal article" date="2017" name="Genome Announc.">
        <title>Genome sequences of Cyberlindnera fabianii 65, Pichia kudriavzevii 129, and Saccharomyces cerevisiae 131 isolated from fermented masau fruits in Zimbabwe.</title>
        <authorList>
            <person name="van Rijswijck I.M.H."/>
            <person name="Derks M.F.L."/>
            <person name="Abee T."/>
            <person name="de Ridder D."/>
            <person name="Smid E.J."/>
        </authorList>
    </citation>
    <scope>NUCLEOTIDE SEQUENCE [LARGE SCALE GENOMIC DNA]</scope>
    <source>
        <strain evidence="9">65</strain>
    </source>
</reference>
<proteinExistence type="inferred from homology"/>
<feature type="region of interest" description="Disordered" evidence="5">
    <location>
        <begin position="111"/>
        <end position="145"/>
    </location>
</feature>
<protein>
    <submittedName>
        <fullName evidence="7">CYFA0S01e10616g1_1</fullName>
    </submittedName>
    <submittedName>
        <fullName evidence="8">Ubiquitin-like-specific protease 1</fullName>
    </submittedName>
</protein>
<dbReference type="EMBL" id="MPUK01000001">
    <property type="protein sequence ID" value="ONH69546.1"/>
    <property type="molecule type" value="Genomic_DNA"/>
</dbReference>
<feature type="compositionally biased region" description="Polar residues" evidence="5">
    <location>
        <begin position="17"/>
        <end position="28"/>
    </location>
</feature>
<dbReference type="GO" id="GO:0006508">
    <property type="term" value="P:proteolysis"/>
    <property type="evidence" value="ECO:0007669"/>
    <property type="project" value="UniProtKB-KW"/>
</dbReference>
<dbReference type="Proteomes" id="UP000189513">
    <property type="component" value="Unassembled WGS sequence"/>
</dbReference>
<dbReference type="GO" id="GO:0016929">
    <property type="term" value="F:deSUMOylase activity"/>
    <property type="evidence" value="ECO:0007669"/>
    <property type="project" value="TreeGrafter"/>
</dbReference>
<evidence type="ECO:0000256" key="1">
    <source>
        <dbReference type="ARBA" id="ARBA00005234"/>
    </source>
</evidence>
<dbReference type="GO" id="GO:0016926">
    <property type="term" value="P:protein desumoylation"/>
    <property type="evidence" value="ECO:0007669"/>
    <property type="project" value="TreeGrafter"/>
</dbReference>
<feature type="region of interest" description="Disordered" evidence="5">
    <location>
        <begin position="189"/>
        <end position="242"/>
    </location>
</feature>
<evidence type="ECO:0000256" key="2">
    <source>
        <dbReference type="ARBA" id="ARBA00022670"/>
    </source>
</evidence>
<feature type="compositionally biased region" description="Pro residues" evidence="5">
    <location>
        <begin position="227"/>
        <end position="237"/>
    </location>
</feature>
<dbReference type="InterPro" id="IPR038765">
    <property type="entry name" value="Papain-like_cys_pep_sf"/>
</dbReference>
<reference evidence="7" key="1">
    <citation type="journal article" date="2014" name="Genome Announc.">
        <title>Genome sequence of the yeast Cyberlindnera fabianii (Hansenula fabianii).</title>
        <authorList>
            <person name="Freel K.C."/>
            <person name="Sarilar V."/>
            <person name="Neuveglise C."/>
            <person name="Devillers H."/>
            <person name="Friedrich A."/>
            <person name="Schacherer J."/>
        </authorList>
    </citation>
    <scope>NUCLEOTIDE SEQUENCE</scope>
    <source>
        <strain evidence="7">YJS4271</strain>
    </source>
</reference>
<evidence type="ECO:0000313" key="9">
    <source>
        <dbReference type="Proteomes" id="UP000189513"/>
    </source>
</evidence>
<dbReference type="STRING" id="36022.A0A061ARU9"/>
<dbReference type="InterPro" id="IPR003653">
    <property type="entry name" value="Peptidase_C48_C"/>
</dbReference>
<feature type="domain" description="Ubiquitin-like protease family profile" evidence="6">
    <location>
        <begin position="368"/>
        <end position="529"/>
    </location>
</feature>
<dbReference type="PROSITE" id="PS50600">
    <property type="entry name" value="ULP_PROTEASE"/>
    <property type="match status" value="1"/>
</dbReference>
<dbReference type="PANTHER" id="PTHR12606:SF141">
    <property type="entry name" value="GH15225P-RELATED"/>
    <property type="match status" value="1"/>
</dbReference>
<gene>
    <name evidence="8" type="ORF">BON22_0377</name>
    <name evidence="7" type="ORF">CYFA0S_01e10616g</name>
</gene>
<reference evidence="8" key="3">
    <citation type="submission" date="2017-01" db="EMBL/GenBank/DDBJ databases">
        <authorList>
            <person name="Mah S.A."/>
            <person name="Swanson W.J."/>
            <person name="Moy G.W."/>
            <person name="Vacquier V.D."/>
        </authorList>
    </citation>
    <scope>NUCLEOTIDE SEQUENCE [LARGE SCALE GENOMIC DNA]</scope>
    <source>
        <strain evidence="8">65</strain>
    </source>
</reference>
<dbReference type="OrthoDB" id="1939479at2759"/>
<dbReference type="EMBL" id="LK052886">
    <property type="protein sequence ID" value="CDR37433.1"/>
    <property type="molecule type" value="Genomic_DNA"/>
</dbReference>
<feature type="compositionally biased region" description="Low complexity" evidence="5">
    <location>
        <begin position="111"/>
        <end position="122"/>
    </location>
</feature>
<keyword evidence="4" id="KW-0788">Thiol protease</keyword>
<dbReference type="SUPFAM" id="SSF54001">
    <property type="entry name" value="Cysteine proteinases"/>
    <property type="match status" value="1"/>
</dbReference>
<keyword evidence="2 8" id="KW-0645">Protease</keyword>
<dbReference type="PANTHER" id="PTHR12606">
    <property type="entry name" value="SENTRIN/SUMO-SPECIFIC PROTEASE"/>
    <property type="match status" value="1"/>
</dbReference>
<accession>A0A061ARU9</accession>
<comment type="similarity">
    <text evidence="1">Belongs to the peptidase C48 family.</text>
</comment>
<dbReference type="GO" id="GO:0005634">
    <property type="term" value="C:nucleus"/>
    <property type="evidence" value="ECO:0007669"/>
    <property type="project" value="TreeGrafter"/>
</dbReference>